<comment type="caution">
    <text evidence="2">The sequence shown here is derived from an EMBL/GenBank/DDBJ whole genome shotgun (WGS) entry which is preliminary data.</text>
</comment>
<proteinExistence type="inferred from homology"/>
<evidence type="ECO:0000313" key="2">
    <source>
        <dbReference type="EMBL" id="GBG86698.1"/>
    </source>
</evidence>
<evidence type="ECO:0000256" key="1">
    <source>
        <dbReference type="ARBA" id="ARBA00010795"/>
    </source>
</evidence>
<dbReference type="AlphaFoldDB" id="A0A388LWJ4"/>
<dbReference type="OrthoDB" id="2727348at2759"/>
<gene>
    <name evidence="2" type="ORF">CBR_g41761</name>
</gene>
<sequence>MGLLQQPEVQVQSVAVKSFKPPHVQWVAISISSGQAISIRNLRRFWGRFYEFRNMEEEMSGASIMQQTTEGGGRIFVGACGRSATSTGLAGLIDLFDGDKIVCSIQWDCPWGAVRDNRLSCTKYAENYHVQIKGANLGRGPLGNVEVHISKLFC</sequence>
<dbReference type="GO" id="GO:0019836">
    <property type="term" value="P:symbiont-mediated hemolysis of host erythrocyte"/>
    <property type="evidence" value="ECO:0007669"/>
    <property type="project" value="InterPro"/>
</dbReference>
<name>A0A388LWJ4_CHABU</name>
<protein>
    <submittedName>
        <fullName evidence="2">Uncharacterized protein</fullName>
    </submittedName>
</protein>
<dbReference type="STRING" id="69332.A0A388LWJ4"/>
<dbReference type="Proteomes" id="UP000265515">
    <property type="component" value="Unassembled WGS sequence"/>
</dbReference>
<dbReference type="Gene3D" id="2.60.270.50">
    <property type="match status" value="1"/>
</dbReference>
<organism evidence="2 3">
    <name type="scientific">Chara braunii</name>
    <name type="common">Braun's stonewort</name>
    <dbReference type="NCBI Taxonomy" id="69332"/>
    <lineage>
        <taxon>Eukaryota</taxon>
        <taxon>Viridiplantae</taxon>
        <taxon>Streptophyta</taxon>
        <taxon>Charophyceae</taxon>
        <taxon>Charales</taxon>
        <taxon>Characeae</taxon>
        <taxon>Chara</taxon>
    </lineage>
</organism>
<accession>A0A388LWJ4</accession>
<keyword evidence="3" id="KW-1185">Reference proteome</keyword>
<dbReference type="Gramene" id="GBG86698">
    <property type="protein sequence ID" value="GBG86698"/>
    <property type="gene ID" value="CBR_g41761"/>
</dbReference>
<dbReference type="PIRSF" id="PIRSF007951">
    <property type="entry name" value="Hemolysin, aegerolysin type"/>
    <property type="match status" value="1"/>
</dbReference>
<dbReference type="OMA" id="VYWDCPW"/>
<dbReference type="EMBL" id="BFEA01000575">
    <property type="protein sequence ID" value="GBG86698.1"/>
    <property type="molecule type" value="Genomic_DNA"/>
</dbReference>
<reference evidence="2 3" key="1">
    <citation type="journal article" date="2018" name="Cell">
        <title>The Chara Genome: Secondary Complexity and Implications for Plant Terrestrialization.</title>
        <authorList>
            <person name="Nishiyama T."/>
            <person name="Sakayama H."/>
            <person name="Vries J.D."/>
            <person name="Buschmann H."/>
            <person name="Saint-Marcoux D."/>
            <person name="Ullrich K.K."/>
            <person name="Haas F.B."/>
            <person name="Vanderstraeten L."/>
            <person name="Becker D."/>
            <person name="Lang D."/>
            <person name="Vosolsobe S."/>
            <person name="Rombauts S."/>
            <person name="Wilhelmsson P.K.I."/>
            <person name="Janitza P."/>
            <person name="Kern R."/>
            <person name="Heyl A."/>
            <person name="Rumpler F."/>
            <person name="Villalobos L.I.A.C."/>
            <person name="Clay J.M."/>
            <person name="Skokan R."/>
            <person name="Toyoda A."/>
            <person name="Suzuki Y."/>
            <person name="Kagoshima H."/>
            <person name="Schijlen E."/>
            <person name="Tajeshwar N."/>
            <person name="Catarino B."/>
            <person name="Hetherington A.J."/>
            <person name="Saltykova A."/>
            <person name="Bonnot C."/>
            <person name="Breuninger H."/>
            <person name="Symeonidi A."/>
            <person name="Radhakrishnan G.V."/>
            <person name="Van Nieuwerburgh F."/>
            <person name="Deforce D."/>
            <person name="Chang C."/>
            <person name="Karol K.G."/>
            <person name="Hedrich R."/>
            <person name="Ulvskov P."/>
            <person name="Glockner G."/>
            <person name="Delwiche C.F."/>
            <person name="Petrasek J."/>
            <person name="Van de Peer Y."/>
            <person name="Friml J."/>
            <person name="Beilby M."/>
            <person name="Dolan L."/>
            <person name="Kohara Y."/>
            <person name="Sugano S."/>
            <person name="Fujiyama A."/>
            <person name="Delaux P.-M."/>
            <person name="Quint M."/>
            <person name="TheiBen G."/>
            <person name="Hagemann M."/>
            <person name="Harholt J."/>
            <person name="Dunand C."/>
            <person name="Zachgo S."/>
            <person name="Langdale J."/>
            <person name="Maumus F."/>
            <person name="Straeten D.V.D."/>
            <person name="Gould S.B."/>
            <person name="Rensing S.A."/>
        </authorList>
    </citation>
    <scope>NUCLEOTIDE SEQUENCE [LARGE SCALE GENOMIC DNA]</scope>
    <source>
        <strain evidence="2 3">S276</strain>
    </source>
</reference>
<dbReference type="InterPro" id="IPR009413">
    <property type="entry name" value="Aegerolysin-typ"/>
</dbReference>
<evidence type="ECO:0000313" key="3">
    <source>
        <dbReference type="Proteomes" id="UP000265515"/>
    </source>
</evidence>
<dbReference type="Pfam" id="PF06355">
    <property type="entry name" value="Aegerolysin"/>
    <property type="match status" value="1"/>
</dbReference>
<comment type="similarity">
    <text evidence="1">Belongs to the aegerolysin family.</text>
</comment>